<accession>A0A7S0SNI5</accession>
<dbReference type="GO" id="GO:0016042">
    <property type="term" value="P:lipid catabolic process"/>
    <property type="evidence" value="ECO:0007669"/>
    <property type="project" value="UniProtKB-KW"/>
</dbReference>
<evidence type="ECO:0000256" key="2">
    <source>
        <dbReference type="ARBA" id="ARBA00022801"/>
    </source>
</evidence>
<evidence type="ECO:0000256" key="4">
    <source>
        <dbReference type="ARBA" id="ARBA00023098"/>
    </source>
</evidence>
<dbReference type="InterPro" id="IPR029058">
    <property type="entry name" value="AB_hydrolase_fold"/>
</dbReference>
<dbReference type="SUPFAM" id="SSF53474">
    <property type="entry name" value="alpha/beta-Hydrolases"/>
    <property type="match status" value="1"/>
</dbReference>
<evidence type="ECO:0000256" key="1">
    <source>
        <dbReference type="ARBA" id="ARBA00013201"/>
    </source>
</evidence>
<dbReference type="EMBL" id="HBFC01022334">
    <property type="protein sequence ID" value="CAD8710727.1"/>
    <property type="molecule type" value="Transcribed_RNA"/>
</dbReference>
<keyword evidence="3" id="KW-0442">Lipid degradation</keyword>
<dbReference type="PANTHER" id="PTHR10272:SF0">
    <property type="entry name" value="PLATELET-ACTIVATING FACTOR ACETYLHYDROLASE"/>
    <property type="match status" value="1"/>
</dbReference>
<gene>
    <name evidence="5" type="ORF">MANT1106_LOCUS13413</name>
</gene>
<dbReference type="Pfam" id="PF03403">
    <property type="entry name" value="PAF-AH_p_II"/>
    <property type="match status" value="1"/>
</dbReference>
<dbReference type="Gene3D" id="3.40.50.1820">
    <property type="entry name" value="alpha/beta hydrolase"/>
    <property type="match status" value="1"/>
</dbReference>
<protein>
    <recommendedName>
        <fullName evidence="1">1-alkyl-2-acetylglycerophosphocholine esterase</fullName>
        <ecNumber evidence="1">3.1.1.47</ecNumber>
    </recommendedName>
</protein>
<dbReference type="PANTHER" id="PTHR10272">
    <property type="entry name" value="PLATELET-ACTIVATING FACTOR ACETYLHYDROLASE"/>
    <property type="match status" value="1"/>
</dbReference>
<sequence length="452" mass="49067">MPYPATVMPPPSQWTGVAKHVSVADYEPEGSGVLMRLYYPTSKRPSNGVFSRPRYYARLDYCHGLLHFLINFPKQSWIVRLLATAFSIFTYCTAYLVDTIPASIDAPPCVFGADDTSPNRIPVAVFSHGMAGSRNMHAALCTSLASQGFLVAALEHRDGTASCAALMKDDGKDGGGAGSCCAGGDALGIKYQPFVHHQPHMHTDDVWAWRRKQLATRTAEFNTAIDALLAAADGRGAPRNIFPSSRFDASTLNGAVDVSRLVGIGHSFGGSTVVAATATNKRIRRAVLLDPATKIMGDAAHAASVPTLVINSHKWPEDMQPLYSNATAAWLEAEVAFVLHQDFSDQSDLRLPWTMGFINWAEGRRRKDRVDLHRLYDFKLSLMHLFFDEVRCAEKSGGDADALVATLHLGATELVSRYRGELGVTLKSSFSSAGNSKPLISPENIVLTSAEP</sequence>
<organism evidence="5">
    <name type="scientific">Mantoniella antarctica</name>
    <dbReference type="NCBI Taxonomy" id="81844"/>
    <lineage>
        <taxon>Eukaryota</taxon>
        <taxon>Viridiplantae</taxon>
        <taxon>Chlorophyta</taxon>
        <taxon>Mamiellophyceae</taxon>
        <taxon>Mamiellales</taxon>
        <taxon>Mamiellaceae</taxon>
        <taxon>Mantoniella</taxon>
    </lineage>
</organism>
<evidence type="ECO:0000256" key="3">
    <source>
        <dbReference type="ARBA" id="ARBA00022963"/>
    </source>
</evidence>
<keyword evidence="4" id="KW-0443">Lipid metabolism</keyword>
<dbReference type="AlphaFoldDB" id="A0A7S0SNI5"/>
<evidence type="ECO:0000313" key="5">
    <source>
        <dbReference type="EMBL" id="CAD8710727.1"/>
    </source>
</evidence>
<proteinExistence type="predicted"/>
<dbReference type="GO" id="GO:0003847">
    <property type="term" value="F:1-alkyl-2-acetylglycerophosphocholine esterase activity"/>
    <property type="evidence" value="ECO:0007669"/>
    <property type="project" value="UniProtKB-EC"/>
</dbReference>
<reference evidence="5" key="1">
    <citation type="submission" date="2021-01" db="EMBL/GenBank/DDBJ databases">
        <authorList>
            <person name="Corre E."/>
            <person name="Pelletier E."/>
            <person name="Niang G."/>
            <person name="Scheremetjew M."/>
            <person name="Finn R."/>
            <person name="Kale V."/>
            <person name="Holt S."/>
            <person name="Cochrane G."/>
            <person name="Meng A."/>
            <person name="Brown T."/>
            <person name="Cohen L."/>
        </authorList>
    </citation>
    <scope>NUCLEOTIDE SEQUENCE</scope>
    <source>
        <strain evidence="5">SL-175</strain>
    </source>
</reference>
<keyword evidence="2" id="KW-0378">Hydrolase</keyword>
<name>A0A7S0SNI5_9CHLO</name>
<dbReference type="EC" id="3.1.1.47" evidence="1"/>